<dbReference type="PROSITE" id="PS50293">
    <property type="entry name" value="TPR_REGION"/>
    <property type="match status" value="1"/>
</dbReference>
<sequence length="133" mass="15405">MQIIGLTKAAAFTILTFTLSTTPVWSQTNQNSLKETPILYSQSRSNRDLATIHFNRGNAYEKQEKWNLALVEYQKAIKLNPDYALAYFKLGFVLHNLGDINNARLNYNIAKHLYKRQGNTFLYDLINDVLRDF</sequence>
<protein>
    <submittedName>
        <fullName evidence="4">Tetratricopeptide repeat protein</fullName>
    </submittedName>
</protein>
<reference evidence="5" key="1">
    <citation type="submission" date="2020-10" db="EMBL/GenBank/DDBJ databases">
        <title>Genome-based taxonomic classification of the species Anabaenopsis elenkinii.</title>
        <authorList>
            <person name="Delbaje E."/>
            <person name="Andreote A.P.D."/>
            <person name="Pellegrinetti T.A."/>
            <person name="Cruz R.B."/>
            <person name="Branco L.H.Z."/>
            <person name="Fiore M.F."/>
        </authorList>
    </citation>
    <scope>NUCLEOTIDE SEQUENCE [LARGE SCALE GENOMIC DNA]</scope>
    <source>
        <strain evidence="5">CCIBt3563</strain>
    </source>
</reference>
<dbReference type="PROSITE" id="PS50005">
    <property type="entry name" value="TPR"/>
    <property type="match status" value="1"/>
</dbReference>
<dbReference type="RefSeq" id="WP_200988992.1">
    <property type="nucleotide sequence ID" value="NZ_CP063311.1"/>
</dbReference>
<evidence type="ECO:0000256" key="3">
    <source>
        <dbReference type="PROSITE-ProRule" id="PRU00339"/>
    </source>
</evidence>
<dbReference type="InterPro" id="IPR011990">
    <property type="entry name" value="TPR-like_helical_dom_sf"/>
</dbReference>
<keyword evidence="5" id="KW-1185">Reference proteome</keyword>
<dbReference type="InterPro" id="IPR019734">
    <property type="entry name" value="TPR_rpt"/>
</dbReference>
<dbReference type="GO" id="GO:0046813">
    <property type="term" value="P:receptor-mediated virion attachment to host cell"/>
    <property type="evidence" value="ECO:0007669"/>
    <property type="project" value="TreeGrafter"/>
</dbReference>
<dbReference type="EMBL" id="CP063311">
    <property type="protein sequence ID" value="QOV23446.1"/>
    <property type="molecule type" value="Genomic_DNA"/>
</dbReference>
<accession>A0A7S6U4R4</accession>
<dbReference type="KEGG" id="aee:IM676_03810"/>
<dbReference type="SUPFAM" id="SSF48452">
    <property type="entry name" value="TPR-like"/>
    <property type="match status" value="1"/>
</dbReference>
<evidence type="ECO:0000256" key="2">
    <source>
        <dbReference type="ARBA" id="ARBA00022803"/>
    </source>
</evidence>
<dbReference type="PANTHER" id="PTHR44858">
    <property type="entry name" value="TETRATRICOPEPTIDE REPEAT PROTEIN 6"/>
    <property type="match status" value="1"/>
</dbReference>
<name>A0A7S6U4R4_9CYAN</name>
<keyword evidence="2 3" id="KW-0802">TPR repeat</keyword>
<evidence type="ECO:0000313" key="5">
    <source>
        <dbReference type="Proteomes" id="UP000593846"/>
    </source>
</evidence>
<dbReference type="PANTHER" id="PTHR44858:SF1">
    <property type="entry name" value="UDP-N-ACETYLGLUCOSAMINE--PEPTIDE N-ACETYLGLUCOSAMINYLTRANSFERASE SPINDLY-RELATED"/>
    <property type="match status" value="1"/>
</dbReference>
<organism evidence="4 5">
    <name type="scientific">Anabaenopsis elenkinii CCIBt3563</name>
    <dbReference type="NCBI Taxonomy" id="2779889"/>
    <lineage>
        <taxon>Bacteria</taxon>
        <taxon>Bacillati</taxon>
        <taxon>Cyanobacteriota</taxon>
        <taxon>Cyanophyceae</taxon>
        <taxon>Nostocales</taxon>
        <taxon>Nodulariaceae</taxon>
        <taxon>Anabaenopsis</taxon>
    </lineage>
</organism>
<evidence type="ECO:0000256" key="1">
    <source>
        <dbReference type="ARBA" id="ARBA00022737"/>
    </source>
</evidence>
<dbReference type="Gene3D" id="1.25.40.10">
    <property type="entry name" value="Tetratricopeptide repeat domain"/>
    <property type="match status" value="1"/>
</dbReference>
<dbReference type="SMART" id="SM00028">
    <property type="entry name" value="TPR"/>
    <property type="match status" value="2"/>
</dbReference>
<dbReference type="GO" id="GO:0009279">
    <property type="term" value="C:cell outer membrane"/>
    <property type="evidence" value="ECO:0007669"/>
    <property type="project" value="TreeGrafter"/>
</dbReference>
<dbReference type="Proteomes" id="UP000593846">
    <property type="component" value="Chromosome"/>
</dbReference>
<keyword evidence="1" id="KW-0677">Repeat</keyword>
<gene>
    <name evidence="4" type="ORF">IM676_03810</name>
</gene>
<dbReference type="AlphaFoldDB" id="A0A7S6U4R4"/>
<feature type="repeat" description="TPR" evidence="3">
    <location>
        <begin position="50"/>
        <end position="83"/>
    </location>
</feature>
<proteinExistence type="predicted"/>
<dbReference type="Pfam" id="PF13414">
    <property type="entry name" value="TPR_11"/>
    <property type="match status" value="1"/>
</dbReference>
<dbReference type="InterPro" id="IPR050498">
    <property type="entry name" value="Ycf3"/>
</dbReference>
<evidence type="ECO:0000313" key="4">
    <source>
        <dbReference type="EMBL" id="QOV23446.1"/>
    </source>
</evidence>